<gene>
    <name evidence="3" type="ORF">TrCOL_g733</name>
</gene>
<feature type="region of interest" description="Disordered" evidence="1">
    <location>
        <begin position="1"/>
        <end position="50"/>
    </location>
</feature>
<evidence type="ECO:0000313" key="3">
    <source>
        <dbReference type="EMBL" id="GMI33660.1"/>
    </source>
</evidence>
<evidence type="ECO:0000313" key="4">
    <source>
        <dbReference type="Proteomes" id="UP001165065"/>
    </source>
</evidence>
<protein>
    <recommendedName>
        <fullName evidence="2">RGS domain-containing protein</fullName>
    </recommendedName>
</protein>
<name>A0A9W7G4Z5_9STRA</name>
<dbReference type="AlphaFoldDB" id="A0A9W7G4Z5"/>
<dbReference type="SMART" id="SM00315">
    <property type="entry name" value="RGS"/>
    <property type="match status" value="1"/>
</dbReference>
<keyword evidence="4" id="KW-1185">Reference proteome</keyword>
<feature type="region of interest" description="Disordered" evidence="1">
    <location>
        <begin position="884"/>
        <end position="914"/>
    </location>
</feature>
<evidence type="ECO:0000259" key="2">
    <source>
        <dbReference type="PROSITE" id="PS50132"/>
    </source>
</evidence>
<accession>A0A9W7G4Z5</accession>
<organism evidence="3 4">
    <name type="scientific">Triparma columacea</name>
    <dbReference type="NCBI Taxonomy" id="722753"/>
    <lineage>
        <taxon>Eukaryota</taxon>
        <taxon>Sar</taxon>
        <taxon>Stramenopiles</taxon>
        <taxon>Ochrophyta</taxon>
        <taxon>Bolidophyceae</taxon>
        <taxon>Parmales</taxon>
        <taxon>Triparmaceae</taxon>
        <taxon>Triparma</taxon>
    </lineage>
</organism>
<dbReference type="InterPro" id="IPR044926">
    <property type="entry name" value="RGS_subdomain_2"/>
</dbReference>
<proteinExistence type="predicted"/>
<feature type="domain" description="RGS" evidence="2">
    <location>
        <begin position="119"/>
        <end position="228"/>
    </location>
</feature>
<dbReference type="OrthoDB" id="196547at2759"/>
<dbReference type="CDD" id="cd07440">
    <property type="entry name" value="RGS"/>
    <property type="match status" value="1"/>
</dbReference>
<dbReference type="InterPro" id="IPR036305">
    <property type="entry name" value="RGS_sf"/>
</dbReference>
<comment type="caution">
    <text evidence="3">The sequence shown here is derived from an EMBL/GenBank/DDBJ whole genome shotgun (WGS) entry which is preliminary data.</text>
</comment>
<dbReference type="Proteomes" id="UP001165065">
    <property type="component" value="Unassembled WGS sequence"/>
</dbReference>
<dbReference type="PANTHER" id="PTHR10845:SF192">
    <property type="entry name" value="DOUBLE HIT, ISOFORM B"/>
    <property type="match status" value="1"/>
</dbReference>
<dbReference type="SUPFAM" id="SSF48097">
    <property type="entry name" value="Regulator of G-protein signaling, RGS"/>
    <property type="match status" value="1"/>
</dbReference>
<evidence type="ECO:0000256" key="1">
    <source>
        <dbReference type="SAM" id="MobiDB-lite"/>
    </source>
</evidence>
<dbReference type="PRINTS" id="PR01301">
    <property type="entry name" value="RGSPROTEIN"/>
</dbReference>
<dbReference type="Gene3D" id="1.10.167.10">
    <property type="entry name" value="Regulator of G-protein Signalling 4, domain 2"/>
    <property type="match status" value="1"/>
</dbReference>
<dbReference type="EMBL" id="BRYA01000034">
    <property type="protein sequence ID" value="GMI33660.1"/>
    <property type="molecule type" value="Genomic_DNA"/>
</dbReference>
<sequence length="961" mass="106968">METSTVDQPPASLASTPEEEGAGGGGAAAQPSESKSSDSPKVKGRNMSFRKSSMDAVDPNVLLRDIAKRKSLSIQNEGLSGMINLPIAVEDLQDLITLKMKFESQGDEAKRISSEVVLRVLNDTEMRDLLEKFLVKEFAEESFHFWVEVTKFKELGEGAEMEKKAKEMFKEFVKQGSNQQINIPQSMVKTVKKALDSGNVTIGIFDDALKEVVAMLARDKLRRFLKEDSVSHRQDILVSDQERALKKKYEETQEKISMMALLSIKKAVVKNLKRAVEFHDEVDSEVKRLTMLKSSQSKRLMGNSFARKEVAVVDIVEKVNRVAEIMVENSEMFSIYNQCVSVARMDALLDALSEDADLKMLLNELMSVIAMIFRKVSDSIRLSGVKGTEATLSALRFVGLQGSANKLISPLVVECPLSAIEIAVHMCKDRNVVGAEKVVEELVLTMRTRVNVWADNAMKEPVDHSSSSKIYFPNTDRMEGLCLLNIDEDSIKSYLGKYQNYVEMQTAQLDGEGEEEQVLLIKLMTEFMSHTVSPDVTKRQSKGEKGTPEVVTEQGVLCSQFLETVTRIWGKLISALHWNNRSTLEAFLIQCVLVVADDFLRWSNEVYGKLYSGVESEALKSHRFSKVKIESMCMVGCDCESISNSLQAFLDLVGQNNAGEGGEDEVEMGLLKQNCDSIALLACKSQESVGELSAYIAQCICEKHITKHYFNEGGHGHGLLGHSSKRVQDNQGIGTQLVESIFESFDDIWGGKLAIKLSFTRVLETFLEHLSMTKCGFNIAGANKLHEDFDKLVKWCEKFDQKHGTYCLGSGILDRAHAIVVVLGEPAVSTFNWHLMICAQQLLDLEFWISMRTDRGRGHHYGSHKYNEGVGEWSVKDSSVRREVSVSERSRKRPGGGKGSEKTTSKWSVKSKHTTGDKVEGLVKEVTISRKIVAYLHALEMDGGVGGMEGVELFGSRVGDK</sequence>
<dbReference type="InterPro" id="IPR016137">
    <property type="entry name" value="RGS"/>
</dbReference>
<reference evidence="4" key="1">
    <citation type="journal article" date="2023" name="Commun. Biol.">
        <title>Genome analysis of Parmales, the sister group of diatoms, reveals the evolutionary specialization of diatoms from phago-mixotrophs to photoautotrophs.</title>
        <authorList>
            <person name="Ban H."/>
            <person name="Sato S."/>
            <person name="Yoshikawa S."/>
            <person name="Yamada K."/>
            <person name="Nakamura Y."/>
            <person name="Ichinomiya M."/>
            <person name="Sato N."/>
            <person name="Blanc-Mathieu R."/>
            <person name="Endo H."/>
            <person name="Kuwata A."/>
            <person name="Ogata H."/>
        </authorList>
    </citation>
    <scope>NUCLEOTIDE SEQUENCE [LARGE SCALE GENOMIC DNA]</scope>
</reference>
<dbReference type="PANTHER" id="PTHR10845">
    <property type="entry name" value="REGULATOR OF G PROTEIN SIGNALING"/>
    <property type="match status" value="1"/>
</dbReference>
<dbReference type="Pfam" id="PF00615">
    <property type="entry name" value="RGS"/>
    <property type="match status" value="1"/>
</dbReference>
<dbReference type="PROSITE" id="PS50132">
    <property type="entry name" value="RGS"/>
    <property type="match status" value="1"/>
</dbReference>